<keyword evidence="2" id="KW-0732">Signal</keyword>
<evidence type="ECO:0000256" key="1">
    <source>
        <dbReference type="SAM" id="Phobius"/>
    </source>
</evidence>
<accession>A0A7S1MPB6</accession>
<gene>
    <name evidence="3" type="ORF">NDES1114_LOCUS24721</name>
</gene>
<evidence type="ECO:0000256" key="2">
    <source>
        <dbReference type="SAM" id="SignalP"/>
    </source>
</evidence>
<keyword evidence="1" id="KW-0812">Transmembrane</keyword>
<sequence length="1164" mass="123836">MWVAVCIALCVAVHTVNSETCSEPAVDLRLQPKSVRPSSFLSSPPGNDVITVTRSRPLPRVVVQILNGNGEVDVPASEYIKVRVAGSHSSVSLSGNEAVVYNGEAHFTDLRVNNVEPGLLFFLNFTAIVESTSFERAVNGKRTASAPMRMLSTTTSVFALDFVPVRSYIGHKEEPVHFVSGASLPAFRLVVLDSAYDKYVRPLAQGAGSNETVVAEFDGPVPAGTYVSGSTSPVVQGVALFSEFAIFTDSATTQLPRLRFSLSGTTLEVRTGSLIATRLTENARISFDDESVSFVYSAEQNISATGGVALPPIQISLRNTLLERSPPSTGLVITASIPSGGRAKLSGNVVGVVNGIARFDALRFEQIEHTHQLPYVITFVAGAQGALPLAGSTLVTGVVLVSSRTFPAYSMRFRQSASESFFTAQGQDAQVVQGQLRLPVQVELLDSANNVDTNTSTVTVDAIQAVSTGDQTVLAQQTFTGGRITFSSLRLAAAQDPSSVIQLLFRAKVSSAIVGGSVLASGYLNVTSEVRNFDIQFQPYGASLFTLPDQDSFATVGVPLPPIIVEIVTSAQVVDTQSNEIGITATADGGAIVSGGFIRVSGGVAVFSSLAFVSETPGTYKITFTAGTEGDTAVAGKSVTTGSVTVVSARTPEFRLKFQNTSYIAFPGQVMPLTLGVPIPNISVQLVDSTHSTSVTNTTGVAHPRLRAVVSLSGGFAFSSGLQSVGFVDGVAVFENLRVDSAFNPILTVCVESARGDEDPDPANGHCVSSGALATYSNYGGIGALRLLTSATVGVPVDITRQFSTTPVTKGATLRVAVGILDSAGGFPSTARNLIPLSVGATSTIPLSGDTRVDVNRTTGVAYFSNLRFSQDFPLGISPIITFSVVLGTSPTQAELAVRPISTGLLSVTRTGQAEGVEVVAEILTEYTTFDFDKWRAAVARRLNVETARIVLLYKFSGTSAAVTSTVTADTTYRSPEWRGTRAEMRFIPPLPTSRDTKSASELASFFVGFVPSCRIGELQLRRAYLAADDRSCDWYIFDSQMNGVRACIQARGKQGYCGCHIPLFKTMGMRCLGLPRMTNLCLDVLINRHAANCKQEEIESVCKLLQFPDVPREELVGTGFFLFLFFPPLLYMYYRGVFHKIGRDGNAKVHSLEPGGREGLDLL</sequence>
<feature type="chain" id="PRO_5031253288" evidence="2">
    <location>
        <begin position="19"/>
        <end position="1164"/>
    </location>
</feature>
<dbReference type="AlphaFoldDB" id="A0A7S1MPB6"/>
<feature type="signal peptide" evidence="2">
    <location>
        <begin position="1"/>
        <end position="18"/>
    </location>
</feature>
<protein>
    <submittedName>
        <fullName evidence="3">Uncharacterized protein</fullName>
    </submittedName>
</protein>
<reference evidence="3" key="1">
    <citation type="submission" date="2021-01" db="EMBL/GenBank/DDBJ databases">
        <authorList>
            <person name="Corre E."/>
            <person name="Pelletier E."/>
            <person name="Niang G."/>
            <person name="Scheremetjew M."/>
            <person name="Finn R."/>
            <person name="Kale V."/>
            <person name="Holt S."/>
            <person name="Cochrane G."/>
            <person name="Meng A."/>
            <person name="Brown T."/>
            <person name="Cohen L."/>
        </authorList>
    </citation>
    <scope>NUCLEOTIDE SEQUENCE</scope>
    <source>
        <strain evidence="3">CCAP 1951/1</strain>
    </source>
</reference>
<evidence type="ECO:0000313" key="3">
    <source>
        <dbReference type="EMBL" id="CAD9135296.1"/>
    </source>
</evidence>
<organism evidence="3">
    <name type="scientific">Neobodo designis</name>
    <name type="common">Flagellated protozoan</name>
    <name type="synonym">Bodo designis</name>
    <dbReference type="NCBI Taxonomy" id="312471"/>
    <lineage>
        <taxon>Eukaryota</taxon>
        <taxon>Discoba</taxon>
        <taxon>Euglenozoa</taxon>
        <taxon>Kinetoplastea</taxon>
        <taxon>Metakinetoplastina</taxon>
        <taxon>Neobodonida</taxon>
        <taxon>Neobodo</taxon>
    </lineage>
</organism>
<proteinExistence type="predicted"/>
<keyword evidence="1" id="KW-1133">Transmembrane helix</keyword>
<keyword evidence="1" id="KW-0472">Membrane</keyword>
<name>A0A7S1MPB6_NEODS</name>
<feature type="transmembrane region" description="Helical" evidence="1">
    <location>
        <begin position="1116"/>
        <end position="1135"/>
    </location>
</feature>
<dbReference type="EMBL" id="HBGF01036926">
    <property type="protein sequence ID" value="CAD9135296.1"/>
    <property type="molecule type" value="Transcribed_RNA"/>
</dbReference>